<dbReference type="InterPro" id="IPR024750">
    <property type="entry name" value="Ca_ATPase_N_dom"/>
</dbReference>
<dbReference type="EMBL" id="CM031833">
    <property type="protein sequence ID" value="KAG6694264.1"/>
    <property type="molecule type" value="Genomic_DNA"/>
</dbReference>
<comment type="caution">
    <text evidence="2">The sequence shown here is derived from an EMBL/GenBank/DDBJ whole genome shotgun (WGS) entry which is preliminary data.</text>
</comment>
<reference evidence="2" key="1">
    <citation type="submission" date="2021-01" db="EMBL/GenBank/DDBJ databases">
        <authorList>
            <person name="Lovell J.T."/>
            <person name="Bentley N."/>
            <person name="Bhattarai G."/>
            <person name="Jenkins J.W."/>
            <person name="Sreedasyam A."/>
            <person name="Alarcon Y."/>
            <person name="Bock C."/>
            <person name="Boston L."/>
            <person name="Carlson J."/>
            <person name="Cervantes K."/>
            <person name="Clermont K."/>
            <person name="Krom N."/>
            <person name="Kubenka K."/>
            <person name="Mamidi S."/>
            <person name="Mattison C."/>
            <person name="Monteros M."/>
            <person name="Pisani C."/>
            <person name="Plott C."/>
            <person name="Rajasekar S."/>
            <person name="Rhein H.S."/>
            <person name="Rohla C."/>
            <person name="Song M."/>
            <person name="Hilaire R.S."/>
            <person name="Shu S."/>
            <person name="Wells L."/>
            <person name="Wang X."/>
            <person name="Webber J."/>
            <person name="Heerema R.J."/>
            <person name="Klein P."/>
            <person name="Conner P."/>
            <person name="Grauke L."/>
            <person name="Grimwood J."/>
            <person name="Schmutz J."/>
            <person name="Randall J.J."/>
        </authorList>
    </citation>
    <scope>NUCLEOTIDE SEQUENCE</scope>
    <source>
        <tissue evidence="2">Leaf</tissue>
    </source>
</reference>
<dbReference type="Proteomes" id="UP000811246">
    <property type="component" value="Chromosome 9"/>
</dbReference>
<accession>A0A922E091</accession>
<proteinExistence type="predicted"/>
<evidence type="ECO:0000313" key="2">
    <source>
        <dbReference type="EMBL" id="KAG6694264.1"/>
    </source>
</evidence>
<dbReference type="Pfam" id="PF12515">
    <property type="entry name" value="CaATP_NAI"/>
    <property type="match status" value="1"/>
</dbReference>
<name>A0A922E091_CARIL</name>
<sequence>MERFLKDFDVDPSEEARTRWRSAVTIVKNRRRRFRNITDLGKRAKAEKNKREIQVTRLIYYFFHVIKSCFPI</sequence>
<organism evidence="2 3">
    <name type="scientific">Carya illinoinensis</name>
    <name type="common">Pecan</name>
    <dbReference type="NCBI Taxonomy" id="32201"/>
    <lineage>
        <taxon>Eukaryota</taxon>
        <taxon>Viridiplantae</taxon>
        <taxon>Streptophyta</taxon>
        <taxon>Embryophyta</taxon>
        <taxon>Tracheophyta</taxon>
        <taxon>Spermatophyta</taxon>
        <taxon>Magnoliopsida</taxon>
        <taxon>eudicotyledons</taxon>
        <taxon>Gunneridae</taxon>
        <taxon>Pentapetalae</taxon>
        <taxon>rosids</taxon>
        <taxon>fabids</taxon>
        <taxon>Fagales</taxon>
        <taxon>Juglandaceae</taxon>
        <taxon>Carya</taxon>
    </lineage>
</organism>
<evidence type="ECO:0000313" key="3">
    <source>
        <dbReference type="Proteomes" id="UP000811246"/>
    </source>
</evidence>
<dbReference type="AlphaFoldDB" id="A0A922E091"/>
<feature type="domain" description="Calcium-transporting P-type ATPase N-terminal autoinhibitory" evidence="1">
    <location>
        <begin position="7"/>
        <end position="44"/>
    </location>
</feature>
<gene>
    <name evidence="2" type="ORF">I3842_09G039800</name>
</gene>
<evidence type="ECO:0000259" key="1">
    <source>
        <dbReference type="Pfam" id="PF12515"/>
    </source>
</evidence>
<dbReference type="GO" id="GO:0005516">
    <property type="term" value="F:calmodulin binding"/>
    <property type="evidence" value="ECO:0007669"/>
    <property type="project" value="InterPro"/>
</dbReference>
<protein>
    <recommendedName>
        <fullName evidence="1">Calcium-transporting P-type ATPase N-terminal autoinhibitory domain-containing protein</fullName>
    </recommendedName>
</protein>